<reference evidence="1 2" key="1">
    <citation type="submission" date="2023-07" db="EMBL/GenBank/DDBJ databases">
        <title>Sorghum-associated microbial communities from plants grown in Nebraska, USA.</title>
        <authorList>
            <person name="Schachtman D."/>
        </authorList>
    </citation>
    <scope>NUCLEOTIDE SEQUENCE [LARGE SCALE GENOMIC DNA]</scope>
    <source>
        <strain evidence="1 2">4129</strain>
    </source>
</reference>
<evidence type="ECO:0000313" key="1">
    <source>
        <dbReference type="EMBL" id="MDR7208360.1"/>
    </source>
</evidence>
<accession>A0ABU1Y3X9</accession>
<name>A0ABU1Y3X9_9FLAO</name>
<dbReference type="RefSeq" id="WP_310276936.1">
    <property type="nucleotide sequence ID" value="NZ_JAVDWQ010000001.1"/>
</dbReference>
<dbReference type="Proteomes" id="UP001269081">
    <property type="component" value="Unassembled WGS sequence"/>
</dbReference>
<dbReference type="EMBL" id="JAVDWQ010000001">
    <property type="protein sequence ID" value="MDR7208360.1"/>
    <property type="molecule type" value="Genomic_DNA"/>
</dbReference>
<proteinExistence type="predicted"/>
<organism evidence="1 2">
    <name type="scientific">Flavobacterium piscis</name>
    <dbReference type="NCBI Taxonomy" id="1114874"/>
    <lineage>
        <taxon>Bacteria</taxon>
        <taxon>Pseudomonadati</taxon>
        <taxon>Bacteroidota</taxon>
        <taxon>Flavobacteriia</taxon>
        <taxon>Flavobacteriales</taxon>
        <taxon>Flavobacteriaceae</taxon>
        <taxon>Flavobacterium</taxon>
    </lineage>
</organism>
<keyword evidence="2" id="KW-1185">Reference proteome</keyword>
<evidence type="ECO:0000313" key="2">
    <source>
        <dbReference type="Proteomes" id="UP001269081"/>
    </source>
</evidence>
<evidence type="ECO:0008006" key="3">
    <source>
        <dbReference type="Google" id="ProtNLM"/>
    </source>
</evidence>
<comment type="caution">
    <text evidence="1">The sequence shown here is derived from an EMBL/GenBank/DDBJ whole genome shotgun (WGS) entry which is preliminary data.</text>
</comment>
<protein>
    <recommendedName>
        <fullName evidence="3">Response receiver domain-containing protein</fullName>
    </recommendedName>
</protein>
<gene>
    <name evidence="1" type="ORF">J2W48_000281</name>
</gene>
<sequence length="242" mass="27806">MASTEKIQSRYLVFDDDDEAENQYKRNIKIDGYECIPIYINPSDFFNAENNEFKEDEFIATITEKTAGVNINLIVTDWNIIDKNDGYNGLVGWDVLQYVIKSKDKLKSRPFFIYSSDIKKASKYILTKISQEVCNGDDKIDDLSLNNFIANILQLRVTFWKRDGTQFNEITTLLKGSNTISNIVLDSILSFDKNMVINTGNENYDGKNIAEILNTDNIDINGLKFVREFIDLSIAHYSKLNE</sequence>